<dbReference type="GO" id="GO:0160214">
    <property type="term" value="F:endoplasmic reticulum-plasma membrane adaptor activity"/>
    <property type="evidence" value="ECO:0007669"/>
    <property type="project" value="UniProtKB-ARBA"/>
</dbReference>
<feature type="region of interest" description="Disordered" evidence="6">
    <location>
        <begin position="245"/>
        <end position="271"/>
    </location>
</feature>
<dbReference type="InterPro" id="IPR000535">
    <property type="entry name" value="MSP_dom"/>
</dbReference>
<dbReference type="GO" id="GO:0140506">
    <property type="term" value="F:endoplasmic reticulum-autophagosome adaptor activity"/>
    <property type="evidence" value="ECO:0007669"/>
    <property type="project" value="UniProtKB-ARBA"/>
</dbReference>
<dbReference type="GO" id="GO:0035091">
    <property type="term" value="F:phosphatidylinositol binding"/>
    <property type="evidence" value="ECO:0007669"/>
    <property type="project" value="UniProtKB-ARBA"/>
</dbReference>
<dbReference type="AlphaFoldDB" id="A0A286UC34"/>
<name>A0A286UC34_9AGAM</name>
<dbReference type="PANTHER" id="PTHR10809:SF6">
    <property type="entry name" value="AT11025P-RELATED"/>
    <property type="match status" value="1"/>
</dbReference>
<dbReference type="InParanoid" id="A0A286UC34"/>
<keyword evidence="9" id="KW-1185">Reference proteome</keyword>
<dbReference type="GO" id="GO:0033149">
    <property type="term" value="F:FFAT motif binding"/>
    <property type="evidence" value="ECO:0007669"/>
    <property type="project" value="TreeGrafter"/>
</dbReference>
<organism evidence="8 9">
    <name type="scientific">Pyrrhoderma noxium</name>
    <dbReference type="NCBI Taxonomy" id="2282107"/>
    <lineage>
        <taxon>Eukaryota</taxon>
        <taxon>Fungi</taxon>
        <taxon>Dikarya</taxon>
        <taxon>Basidiomycota</taxon>
        <taxon>Agaricomycotina</taxon>
        <taxon>Agaricomycetes</taxon>
        <taxon>Hymenochaetales</taxon>
        <taxon>Hymenochaetaceae</taxon>
        <taxon>Pyrrhoderma</taxon>
    </lineage>
</organism>
<sequence>MSVSLKPSASLGFNRPLTQVVKRALTITNNNEQPVAFKVKTTAPKLYCVRPNSGRIDPGDSVDVQVLLQAMKEEPPLNAKCKDKFLIQSTLITPEKESLPLADLWGNVDGEEPKVHQQKIKVIYLPPIGHELPEEDENPNGMADSLKNLSARHELDVSGNGRHELNIPHEPQAPLERAFSPAVGDYEAAQDIDVVEIPASAPIRVVPASTPFVPIPIEEHKPALAASQAEISRLRKLLESIPEPPAGGGVALGESESHLTRRRRSDKSDTLTMVSERTDMTRSDFGTYVGSASSQAEGIPPQVVGIICIVVFTLTYVFF</sequence>
<protein>
    <submittedName>
        <fullName evidence="8">VAMP-associated</fullName>
    </submittedName>
</protein>
<dbReference type="InterPro" id="IPR008962">
    <property type="entry name" value="PapD-like_sf"/>
</dbReference>
<dbReference type="GO" id="GO:0051685">
    <property type="term" value="P:maintenance of ER location"/>
    <property type="evidence" value="ECO:0007669"/>
    <property type="project" value="UniProtKB-ARBA"/>
</dbReference>
<evidence type="ECO:0000313" key="9">
    <source>
        <dbReference type="Proteomes" id="UP000217199"/>
    </source>
</evidence>
<dbReference type="SUPFAM" id="SSF49354">
    <property type="entry name" value="PapD-like"/>
    <property type="match status" value="1"/>
</dbReference>
<dbReference type="GO" id="GO:0090158">
    <property type="term" value="P:endoplasmic reticulum membrane organization"/>
    <property type="evidence" value="ECO:0007669"/>
    <property type="project" value="TreeGrafter"/>
</dbReference>
<dbReference type="GO" id="GO:0061817">
    <property type="term" value="P:endoplasmic reticulum-plasma membrane tethering"/>
    <property type="evidence" value="ECO:0007669"/>
    <property type="project" value="UniProtKB-ARBA"/>
</dbReference>
<dbReference type="EMBL" id="NBII01000007">
    <property type="protein sequence ID" value="PAV17118.1"/>
    <property type="molecule type" value="Genomic_DNA"/>
</dbReference>
<keyword evidence="3" id="KW-0812">Transmembrane</keyword>
<evidence type="ECO:0000256" key="2">
    <source>
        <dbReference type="ARBA" id="ARBA00008932"/>
    </source>
</evidence>
<evidence type="ECO:0000256" key="4">
    <source>
        <dbReference type="ARBA" id="ARBA00022989"/>
    </source>
</evidence>
<proteinExistence type="inferred from homology"/>
<dbReference type="InterPro" id="IPR013783">
    <property type="entry name" value="Ig-like_fold"/>
</dbReference>
<dbReference type="GO" id="GO:1902647">
    <property type="term" value="P:negative regulation of 1-phosphatidyl-1D-myo-inositol 4,5-bisphosphate biosynthetic process"/>
    <property type="evidence" value="ECO:0007669"/>
    <property type="project" value="UniProtKB-ARBA"/>
</dbReference>
<evidence type="ECO:0000256" key="3">
    <source>
        <dbReference type="ARBA" id="ARBA00022692"/>
    </source>
</evidence>
<dbReference type="FunCoup" id="A0A286UC34">
    <property type="interactions" value="105"/>
</dbReference>
<dbReference type="Gene3D" id="2.60.40.10">
    <property type="entry name" value="Immunoglobulins"/>
    <property type="match status" value="1"/>
</dbReference>
<dbReference type="OrthoDB" id="264603at2759"/>
<dbReference type="GO" id="GO:0005886">
    <property type="term" value="C:plasma membrane"/>
    <property type="evidence" value="ECO:0007669"/>
    <property type="project" value="TreeGrafter"/>
</dbReference>
<dbReference type="Pfam" id="PF00635">
    <property type="entry name" value="Motile_Sperm"/>
    <property type="match status" value="1"/>
</dbReference>
<keyword evidence="5" id="KW-0472">Membrane</keyword>
<dbReference type="GO" id="GO:0160219">
    <property type="term" value="C:cortical endoplasmic reticulum membrane"/>
    <property type="evidence" value="ECO:0007669"/>
    <property type="project" value="UniProtKB-ARBA"/>
</dbReference>
<dbReference type="PIRSF" id="PIRSF019693">
    <property type="entry name" value="VAMP-associated"/>
    <property type="match status" value="1"/>
</dbReference>
<dbReference type="GO" id="GO:0001786">
    <property type="term" value="F:phosphatidylserine binding"/>
    <property type="evidence" value="ECO:0007669"/>
    <property type="project" value="UniProtKB-ARBA"/>
</dbReference>
<dbReference type="PROSITE" id="PS50202">
    <property type="entry name" value="MSP"/>
    <property type="match status" value="1"/>
</dbReference>
<evidence type="ECO:0000313" key="8">
    <source>
        <dbReference type="EMBL" id="PAV17118.1"/>
    </source>
</evidence>
<accession>A0A286UC34</accession>
<dbReference type="FunFam" id="2.60.40.10:FF:000813">
    <property type="entry name" value="Vesicle-associated protein 1-1"/>
    <property type="match status" value="1"/>
</dbReference>
<reference evidence="8 9" key="1">
    <citation type="journal article" date="2017" name="Mol. Ecol.">
        <title>Comparative and population genomic landscape of Phellinus noxius: A hypervariable fungus causing root rot in trees.</title>
        <authorList>
            <person name="Chung C.L."/>
            <person name="Lee T.J."/>
            <person name="Akiba M."/>
            <person name="Lee H.H."/>
            <person name="Kuo T.H."/>
            <person name="Liu D."/>
            <person name="Ke H.M."/>
            <person name="Yokoi T."/>
            <person name="Roa M.B."/>
            <person name="Lu M.J."/>
            <person name="Chang Y.Y."/>
            <person name="Ann P.J."/>
            <person name="Tsai J.N."/>
            <person name="Chen C.Y."/>
            <person name="Tzean S.S."/>
            <person name="Ota Y."/>
            <person name="Hattori T."/>
            <person name="Sahashi N."/>
            <person name="Liou R.F."/>
            <person name="Kikuchi T."/>
            <person name="Tsai I.J."/>
        </authorList>
    </citation>
    <scope>NUCLEOTIDE SEQUENCE [LARGE SCALE GENOMIC DNA]</scope>
    <source>
        <strain evidence="8 9">FFPRI411160</strain>
    </source>
</reference>
<dbReference type="InterPro" id="IPR016763">
    <property type="entry name" value="VAP"/>
</dbReference>
<comment type="subcellular location">
    <subcellularLocation>
        <location evidence="1">Membrane</location>
        <topology evidence="1">Single-pass type IV membrane protein</topology>
    </subcellularLocation>
</comment>
<dbReference type="PANTHER" id="PTHR10809">
    <property type="entry name" value="VESICLE-ASSOCIATED MEMBRANE PROTEIN-ASSOCIATED PROTEIN"/>
    <property type="match status" value="1"/>
</dbReference>
<comment type="caution">
    <text evidence="8">The sequence shown here is derived from an EMBL/GenBank/DDBJ whole genome shotgun (WGS) entry which is preliminary data.</text>
</comment>
<dbReference type="GO" id="GO:0007009">
    <property type="term" value="P:plasma membrane organization"/>
    <property type="evidence" value="ECO:0007669"/>
    <property type="project" value="UniProtKB-ARBA"/>
</dbReference>
<evidence type="ECO:0000259" key="7">
    <source>
        <dbReference type="PROSITE" id="PS50202"/>
    </source>
</evidence>
<gene>
    <name evidence="8" type="ORF">PNOK_0718200</name>
</gene>
<evidence type="ECO:0000256" key="6">
    <source>
        <dbReference type="SAM" id="MobiDB-lite"/>
    </source>
</evidence>
<dbReference type="STRING" id="2282107.A0A286UC34"/>
<feature type="domain" description="MSP" evidence="7">
    <location>
        <begin position="2"/>
        <end position="123"/>
    </location>
</feature>
<comment type="similarity">
    <text evidence="2">Belongs to the VAMP-associated protein (VAP) (TC 9.B.17) family.</text>
</comment>
<keyword evidence="4" id="KW-1133">Transmembrane helix</keyword>
<evidence type="ECO:0000256" key="1">
    <source>
        <dbReference type="ARBA" id="ARBA00004211"/>
    </source>
</evidence>
<evidence type="ECO:0000256" key="5">
    <source>
        <dbReference type="ARBA" id="ARBA00023136"/>
    </source>
</evidence>
<dbReference type="Proteomes" id="UP000217199">
    <property type="component" value="Unassembled WGS sequence"/>
</dbReference>
<dbReference type="GO" id="GO:0061709">
    <property type="term" value="P:reticulophagy"/>
    <property type="evidence" value="ECO:0007669"/>
    <property type="project" value="UniProtKB-ARBA"/>
</dbReference>